<dbReference type="STRING" id="202956.BJN41_12085"/>
<proteinExistence type="predicted"/>
<dbReference type="Proteomes" id="UP000186931">
    <property type="component" value="Unassembled WGS sequence"/>
</dbReference>
<evidence type="ECO:0000313" key="2">
    <source>
        <dbReference type="Proteomes" id="UP000186931"/>
    </source>
</evidence>
<dbReference type="AlphaFoldDB" id="A0A1E8DZM0"/>
<reference evidence="1 2" key="1">
    <citation type="submission" date="2016-10" db="EMBL/GenBank/DDBJ databases">
        <title>Genome of airborne Acinetobacter sp. 5-2Ac02 in the hospital environment: Species near to Acinetobacter towneri.</title>
        <authorList>
            <person name="Barbosa B."/>
            <person name="Fernandez-Garcia L."/>
            <person name="Gato E."/>
            <person name="Leao R."/>
            <person name="Albano R."/>
            <person name="Fernandez B."/>
            <person name="Fernandez-Cuenca F."/>
            <person name="Marques E."/>
            <person name="Tomas M."/>
        </authorList>
    </citation>
    <scope>NUCLEOTIDE SEQUENCE [LARGE SCALE GENOMIC DNA]</scope>
    <source>
        <strain evidence="1 2">5-2Ac02</strain>
    </source>
</reference>
<dbReference type="EMBL" id="MKQS01000023">
    <property type="protein sequence ID" value="OFE42862.1"/>
    <property type="molecule type" value="Genomic_DNA"/>
</dbReference>
<dbReference type="eggNOG" id="ENOG5032NAH">
    <property type="taxonomic scope" value="Bacteria"/>
</dbReference>
<protein>
    <submittedName>
        <fullName evidence="1">Uncharacterized protein</fullName>
    </submittedName>
</protein>
<name>A0A1E8DZM0_9GAMM</name>
<comment type="caution">
    <text evidence="1">The sequence shown here is derived from an EMBL/GenBank/DDBJ whole genome shotgun (WGS) entry which is preliminary data.</text>
</comment>
<gene>
    <name evidence="1" type="ORF">BJN41_12085</name>
</gene>
<sequence>MQTLITNISQRIRQVYQKAEGFIEDEREFPLSQVFLNATFQRFVTDNVKMLQDLHADLHDDWLRLYATLDYNGLNITLSVDLKLVLMELNKDTQLIVFEQISDTQVIEASYPSFLHKIAVKCALFYYQKIRNDDPLGMILEKLKVIKVKDDLLHLDLNRWLGKNRSIIDTLSKVHVNHAVLREAELVLTGNVNLTALFRKMSEEKLDNVEDSLADTQVTPLKQK</sequence>
<accession>A0A1E8DZM0</accession>
<evidence type="ECO:0000313" key="1">
    <source>
        <dbReference type="EMBL" id="OFE42862.1"/>
    </source>
</evidence>
<organism evidence="1 2">
    <name type="scientific">Acinetobacter towneri</name>
    <dbReference type="NCBI Taxonomy" id="202956"/>
    <lineage>
        <taxon>Bacteria</taxon>
        <taxon>Pseudomonadati</taxon>
        <taxon>Pseudomonadota</taxon>
        <taxon>Gammaproteobacteria</taxon>
        <taxon>Moraxellales</taxon>
        <taxon>Moraxellaceae</taxon>
        <taxon>Acinetobacter</taxon>
    </lineage>
</organism>
<dbReference type="RefSeq" id="WP_026438082.1">
    <property type="nucleotide sequence ID" value="NZ_CP183897.1"/>
</dbReference>